<dbReference type="GO" id="GO:0003729">
    <property type="term" value="F:mRNA binding"/>
    <property type="evidence" value="ECO:0007669"/>
    <property type="project" value="TreeGrafter"/>
</dbReference>
<dbReference type="InterPro" id="IPR000504">
    <property type="entry name" value="RRM_dom"/>
</dbReference>
<keyword evidence="3" id="KW-0934">Plastid</keyword>
<organism evidence="10 11">
    <name type="scientific">Trema orientale</name>
    <name type="common">Charcoal tree</name>
    <name type="synonym">Celtis orientalis</name>
    <dbReference type="NCBI Taxonomy" id="63057"/>
    <lineage>
        <taxon>Eukaryota</taxon>
        <taxon>Viridiplantae</taxon>
        <taxon>Streptophyta</taxon>
        <taxon>Embryophyta</taxon>
        <taxon>Tracheophyta</taxon>
        <taxon>Spermatophyta</taxon>
        <taxon>Magnoliopsida</taxon>
        <taxon>eudicotyledons</taxon>
        <taxon>Gunneridae</taxon>
        <taxon>Pentapetalae</taxon>
        <taxon>rosids</taxon>
        <taxon>fabids</taxon>
        <taxon>Rosales</taxon>
        <taxon>Cannabaceae</taxon>
        <taxon>Trema</taxon>
    </lineage>
</organism>
<keyword evidence="5" id="KW-0677">Repeat</keyword>
<dbReference type="FunCoup" id="A0A2P5FHF7">
    <property type="interactions" value="1282"/>
</dbReference>
<dbReference type="SUPFAM" id="SSF54928">
    <property type="entry name" value="RNA-binding domain, RBD"/>
    <property type="match status" value="2"/>
</dbReference>
<dbReference type="Gene3D" id="3.30.70.330">
    <property type="match status" value="2"/>
</dbReference>
<evidence type="ECO:0000256" key="2">
    <source>
        <dbReference type="ARBA" id="ARBA00022528"/>
    </source>
</evidence>
<dbReference type="GO" id="GO:1990904">
    <property type="term" value="C:ribonucleoprotein complex"/>
    <property type="evidence" value="ECO:0007669"/>
    <property type="project" value="UniProtKB-KW"/>
</dbReference>
<feature type="domain" description="RRM" evidence="9">
    <location>
        <begin position="107"/>
        <end position="185"/>
    </location>
</feature>
<dbReference type="OrthoDB" id="439808at2759"/>
<keyword evidence="2" id="KW-0150">Chloroplast</keyword>
<evidence type="ECO:0000256" key="6">
    <source>
        <dbReference type="ARBA" id="ARBA00022884"/>
    </source>
</evidence>
<dbReference type="InterPro" id="IPR050502">
    <property type="entry name" value="Euk_RNA-bind_prot"/>
</dbReference>
<dbReference type="InterPro" id="IPR012677">
    <property type="entry name" value="Nucleotide-bd_a/b_plait_sf"/>
</dbReference>
<accession>A0A2P5FHF7</accession>
<dbReference type="Pfam" id="PF00076">
    <property type="entry name" value="RRM_1"/>
    <property type="match status" value="2"/>
</dbReference>
<dbReference type="SMART" id="SM00360">
    <property type="entry name" value="RRM"/>
    <property type="match status" value="2"/>
</dbReference>
<dbReference type="EMBL" id="JXTC01000033">
    <property type="protein sequence ID" value="PON97206.1"/>
    <property type="molecule type" value="Genomic_DNA"/>
</dbReference>
<proteinExistence type="predicted"/>
<dbReference type="CDD" id="cd21608">
    <property type="entry name" value="RRM2_NsCP33_like"/>
    <property type="match status" value="1"/>
</dbReference>
<dbReference type="AlphaFoldDB" id="A0A2P5FHF7"/>
<dbReference type="InterPro" id="IPR048289">
    <property type="entry name" value="RRM2_NsCP33-like"/>
</dbReference>
<keyword evidence="7" id="KW-0687">Ribonucleoprotein</keyword>
<evidence type="ECO:0000259" key="9">
    <source>
        <dbReference type="PROSITE" id="PS50102"/>
    </source>
</evidence>
<dbReference type="PANTHER" id="PTHR48025:SF7">
    <property type="entry name" value="RNA-BINDING (RRM_RBD_RNP MOTIFS) FAMILY PROTEIN"/>
    <property type="match status" value="1"/>
</dbReference>
<name>A0A2P5FHF7_TREOI</name>
<evidence type="ECO:0000256" key="3">
    <source>
        <dbReference type="ARBA" id="ARBA00022640"/>
    </source>
</evidence>
<evidence type="ECO:0000313" key="11">
    <source>
        <dbReference type="Proteomes" id="UP000237000"/>
    </source>
</evidence>
<dbReference type="STRING" id="63057.A0A2P5FHF7"/>
<evidence type="ECO:0000256" key="7">
    <source>
        <dbReference type="ARBA" id="ARBA00023274"/>
    </source>
</evidence>
<dbReference type="GO" id="GO:0009535">
    <property type="term" value="C:chloroplast thylakoid membrane"/>
    <property type="evidence" value="ECO:0007669"/>
    <property type="project" value="TreeGrafter"/>
</dbReference>
<dbReference type="GO" id="GO:1901259">
    <property type="term" value="P:chloroplast rRNA processing"/>
    <property type="evidence" value="ECO:0007669"/>
    <property type="project" value="TreeGrafter"/>
</dbReference>
<keyword evidence="6 8" id="KW-0694">RNA-binding</keyword>
<gene>
    <name evidence="10" type="ORF">TorRG33x02_069620</name>
</gene>
<dbReference type="PROSITE" id="PS50102">
    <property type="entry name" value="RRM"/>
    <property type="match status" value="2"/>
</dbReference>
<reference evidence="11" key="1">
    <citation type="submission" date="2016-06" db="EMBL/GenBank/DDBJ databases">
        <title>Parallel loss of symbiosis genes in relatives of nitrogen-fixing non-legume Parasponia.</title>
        <authorList>
            <person name="Van Velzen R."/>
            <person name="Holmer R."/>
            <person name="Bu F."/>
            <person name="Rutten L."/>
            <person name="Van Zeijl A."/>
            <person name="Liu W."/>
            <person name="Santuari L."/>
            <person name="Cao Q."/>
            <person name="Sharma T."/>
            <person name="Shen D."/>
            <person name="Roswanjaya Y."/>
            <person name="Wardhani T."/>
            <person name="Kalhor M.S."/>
            <person name="Jansen J."/>
            <person name="Van den Hoogen J."/>
            <person name="Gungor B."/>
            <person name="Hartog M."/>
            <person name="Hontelez J."/>
            <person name="Verver J."/>
            <person name="Yang W.-C."/>
            <person name="Schijlen E."/>
            <person name="Repin R."/>
            <person name="Schilthuizen M."/>
            <person name="Schranz E."/>
            <person name="Heidstra R."/>
            <person name="Miyata K."/>
            <person name="Fedorova E."/>
            <person name="Kohlen W."/>
            <person name="Bisseling T."/>
            <person name="Smit S."/>
            <person name="Geurts R."/>
        </authorList>
    </citation>
    <scope>NUCLEOTIDE SEQUENCE [LARGE SCALE GENOMIC DNA]</scope>
    <source>
        <strain evidence="11">cv. RG33-2</strain>
    </source>
</reference>
<comment type="caution">
    <text evidence="10">The sequence shown here is derived from an EMBL/GenBank/DDBJ whole genome shotgun (WGS) entry which is preliminary data.</text>
</comment>
<evidence type="ECO:0000256" key="5">
    <source>
        <dbReference type="ARBA" id="ARBA00022737"/>
    </source>
</evidence>
<dbReference type="InterPro" id="IPR035979">
    <property type="entry name" value="RBD_domain_sf"/>
</dbReference>
<evidence type="ECO:0000256" key="1">
    <source>
        <dbReference type="ARBA" id="ARBA00004229"/>
    </source>
</evidence>
<evidence type="ECO:0000256" key="4">
    <source>
        <dbReference type="ARBA" id="ARBA00022664"/>
    </source>
</evidence>
<keyword evidence="11" id="KW-1185">Reference proteome</keyword>
<feature type="domain" description="RRM" evidence="9">
    <location>
        <begin position="210"/>
        <end position="287"/>
    </location>
</feature>
<dbReference type="PANTHER" id="PTHR48025">
    <property type="entry name" value="OS02G0815200 PROTEIN"/>
    <property type="match status" value="1"/>
</dbReference>
<protein>
    <submittedName>
        <fullName evidence="10">Splicing factor-like protein</fullName>
    </submittedName>
</protein>
<evidence type="ECO:0000256" key="8">
    <source>
        <dbReference type="PROSITE-ProRule" id="PRU00176"/>
    </source>
</evidence>
<dbReference type="InParanoid" id="A0A2P5FHF7"/>
<evidence type="ECO:0000313" key="10">
    <source>
        <dbReference type="EMBL" id="PON97206.1"/>
    </source>
</evidence>
<comment type="subcellular location">
    <subcellularLocation>
        <location evidence="1">Plastid</location>
        <location evidence="1">Chloroplast</location>
    </subcellularLocation>
</comment>
<dbReference type="GO" id="GO:0006397">
    <property type="term" value="P:mRNA processing"/>
    <property type="evidence" value="ECO:0007669"/>
    <property type="project" value="UniProtKB-KW"/>
</dbReference>
<sequence>MAASCLSIGPSSSSSFITNPNASASAVRARRLVLWRCPSLCRPTQLCHPKMPALASMTMAVVDEEAVVANEEQEEEEGLDDYDHSYEYYTRKDDVSTPEWKTRSGPCELYVCNLPRSCDIPDLVEIFKPFGTIFSVEISRNLDTGISRGSGFVTIESIEAAKAAITALDGSDVGGREMRVKFSIHMNPKRRNPEALNSIPVKNLIYESPYKLYIGNLAWSVQPEDLRNHFSRFGNVTSARVLRDRKGGKTRAYGFVSFSSAAEREAAKSLNGEEFRGRKMVVREGTERDSALA</sequence>
<dbReference type="Proteomes" id="UP000237000">
    <property type="component" value="Unassembled WGS sequence"/>
</dbReference>
<keyword evidence="4" id="KW-0507">mRNA processing</keyword>